<evidence type="ECO:0000256" key="5">
    <source>
        <dbReference type="SAM" id="MobiDB-lite"/>
    </source>
</evidence>
<dbReference type="PANTHER" id="PTHR30483">
    <property type="entry name" value="LEUCINE-SPECIFIC-BINDING PROTEIN"/>
    <property type="match status" value="1"/>
</dbReference>
<dbReference type="PANTHER" id="PTHR30483:SF6">
    <property type="entry name" value="PERIPLASMIC BINDING PROTEIN OF ABC TRANSPORTER FOR NATURAL AMINO ACIDS"/>
    <property type="match status" value="1"/>
</dbReference>
<name>A0ABS3VLK1_MICEH</name>
<gene>
    <name evidence="7" type="ORF">GSF22_04890</name>
</gene>
<dbReference type="InterPro" id="IPR028081">
    <property type="entry name" value="Leu-bd"/>
</dbReference>
<dbReference type="PRINTS" id="PR00337">
    <property type="entry name" value="LEUILEVALBP"/>
</dbReference>
<proteinExistence type="inferred from homology"/>
<dbReference type="Pfam" id="PF13458">
    <property type="entry name" value="Peripla_BP_6"/>
    <property type="match status" value="1"/>
</dbReference>
<dbReference type="SUPFAM" id="SSF53822">
    <property type="entry name" value="Periplasmic binding protein-like I"/>
    <property type="match status" value="2"/>
</dbReference>
<evidence type="ECO:0000313" key="8">
    <source>
        <dbReference type="Proteomes" id="UP000823521"/>
    </source>
</evidence>
<dbReference type="RefSeq" id="WP_208811530.1">
    <property type="nucleotide sequence ID" value="NZ_WVUH01000022.1"/>
</dbReference>
<keyword evidence="3" id="KW-0732">Signal</keyword>
<dbReference type="Proteomes" id="UP000823521">
    <property type="component" value="Unassembled WGS sequence"/>
</dbReference>
<keyword evidence="2" id="KW-0813">Transport</keyword>
<organism evidence="7 8">
    <name type="scientific">Micromonospora echinofusca</name>
    <dbReference type="NCBI Taxonomy" id="47858"/>
    <lineage>
        <taxon>Bacteria</taxon>
        <taxon>Bacillati</taxon>
        <taxon>Actinomycetota</taxon>
        <taxon>Actinomycetes</taxon>
        <taxon>Micromonosporales</taxon>
        <taxon>Micromonosporaceae</taxon>
        <taxon>Micromonospora</taxon>
    </lineage>
</organism>
<dbReference type="InterPro" id="IPR051010">
    <property type="entry name" value="BCAA_transport"/>
</dbReference>
<keyword evidence="8" id="KW-1185">Reference proteome</keyword>
<dbReference type="EMBL" id="WVUH01000022">
    <property type="protein sequence ID" value="MBO4205346.1"/>
    <property type="molecule type" value="Genomic_DNA"/>
</dbReference>
<sequence>MLGSRGTRGTRGAALAACAALMLGTTGCGTEDKAAPAETPQVRLYGTDGNMQNSFAAEIKDRVDLIDGMKGTTPLTPLSDDFKNRIRSVDPKISDYLYAGETYDAVVISALAAQLAGSTRPADIAAQINGVSNQGRRCDRVATCLQLARSGTDIEYRGVTLTRAGFTDVGEPATASYATLHFDNGKLNDAKTEFVGAGDESTASTKTPPKGKKARPGKSDRSDGSPLKLGGLLPKTGDLALAYPPLAAGAALALREINAAGGVLGEPVVWIDGDDGTSPQVAKATVARHVAGGVQVIIGAAASGVSRAVLPDVVDAGLVLFSPSSTDGGLSTVEDKGLFFRTAPPDNLQGRALADVILRDGPHRIVLVARKDSYGEGLQANVRGELERAGIGADRVKLLTYEPPADAEAPKVDFSAGAQEIKAYGADAVLVIGFGESVQVITALADAGVQIRH</sequence>
<dbReference type="PROSITE" id="PS51257">
    <property type="entry name" value="PROKAR_LIPOPROTEIN"/>
    <property type="match status" value="1"/>
</dbReference>
<evidence type="ECO:0000256" key="2">
    <source>
        <dbReference type="ARBA" id="ARBA00022448"/>
    </source>
</evidence>
<dbReference type="InterPro" id="IPR000709">
    <property type="entry name" value="Leu_Ile_Val-bd"/>
</dbReference>
<evidence type="ECO:0000256" key="4">
    <source>
        <dbReference type="ARBA" id="ARBA00022970"/>
    </source>
</evidence>
<feature type="region of interest" description="Disordered" evidence="5">
    <location>
        <begin position="195"/>
        <end position="229"/>
    </location>
</feature>
<evidence type="ECO:0000259" key="6">
    <source>
        <dbReference type="Pfam" id="PF13458"/>
    </source>
</evidence>
<evidence type="ECO:0000313" key="7">
    <source>
        <dbReference type="EMBL" id="MBO4205346.1"/>
    </source>
</evidence>
<comment type="similarity">
    <text evidence="1">Belongs to the leucine-binding protein family.</text>
</comment>
<dbReference type="InterPro" id="IPR028082">
    <property type="entry name" value="Peripla_BP_I"/>
</dbReference>
<evidence type="ECO:0000256" key="1">
    <source>
        <dbReference type="ARBA" id="ARBA00010062"/>
    </source>
</evidence>
<protein>
    <submittedName>
        <fullName evidence="7">ABC transporter substrate-binding protein</fullName>
    </submittedName>
</protein>
<dbReference type="Gene3D" id="3.40.50.2300">
    <property type="match status" value="4"/>
</dbReference>
<reference evidence="7 8" key="1">
    <citation type="submission" date="2019-12" db="EMBL/GenBank/DDBJ databases">
        <title>Whole genome sequencing of endophytic Actinobacterium Micromonospora sp. MPMI6T.</title>
        <authorList>
            <person name="Evv R."/>
            <person name="Podile A.R."/>
        </authorList>
    </citation>
    <scope>NUCLEOTIDE SEQUENCE [LARGE SCALE GENOMIC DNA]</scope>
    <source>
        <strain evidence="7 8">MPMI6</strain>
    </source>
</reference>
<evidence type="ECO:0000256" key="3">
    <source>
        <dbReference type="ARBA" id="ARBA00022729"/>
    </source>
</evidence>
<comment type="caution">
    <text evidence="7">The sequence shown here is derived from an EMBL/GenBank/DDBJ whole genome shotgun (WGS) entry which is preliminary data.</text>
</comment>
<accession>A0ABS3VLK1</accession>
<feature type="domain" description="Leucine-binding protein" evidence="6">
    <location>
        <begin position="226"/>
        <end position="450"/>
    </location>
</feature>
<keyword evidence="4" id="KW-0029">Amino-acid transport</keyword>